<evidence type="ECO:0000313" key="8">
    <source>
        <dbReference type="EMBL" id="BAF24751.1"/>
    </source>
</evidence>
<dbReference type="InterPro" id="IPR055414">
    <property type="entry name" value="LRR_R13L4/SHOC2-like"/>
</dbReference>
<dbReference type="AlphaFoldDB" id="A0A0P0XLI7"/>
<dbReference type="GO" id="GO:0005524">
    <property type="term" value="F:ATP binding"/>
    <property type="evidence" value="ECO:0007669"/>
    <property type="project" value="UniProtKB-KW"/>
</dbReference>
<sequence length="991" mass="112107">MSCCLCASEDAIDEARCSSCGNQDMASNHHSQSIFSAVLCSFGNCLQLNIAYAFKPEEVLVKLTEFNRRLEARSDDIKLMISMAGSKQQTCKHEVLDWLQTVELARTEVDAILQDYSKRSKHLISNFNISRRASDKLEELVDLYDRGSFEVVSVDGPLPSIEEKPIREKLVGMHLNVMKVLSYLLDAKIRLIGIWGMGGVGKTIFLKVINNQFLGVVDNMPFDHIMCVAAARGCVLENLQMNIAEKLGLLSKQGDSIESRAATIFNHLKNKNFLLLLDDLWEHVDLLEVGIPPPNESKIQKVVFATRSEEICCVMEADKRIKLECLQPDEAWELFKYSATEETICADMPIENVAKRVCAKCRGLPLALITVGRSMRAKRTWREWENALSTFDESTQLLEASEMKVINPILSTLRISYDNLENDQLKECFLVCLLWPEGYSIWTVDLVNCWIGLGLVPVGRTINDSHNIGLSRIEKLKRLCLLEEGDIKQSEVRLHDIIRDMALWIASDYKGKKDSWLLKAGHRLRNVLSCEVDFKRWKGATRISLMCNFLDSLPSEPISSDLSVLVLQQNFHLKDIPPSLCASMAALRYLDLSWTQIEQLPREVCSLVNLQCLNLADSHIACLPENFGDLKNLRFLNLSYTNHLRNIPSGVISSLSMLKILYLYQSKYSGFELELSKNITGRNDEFSLGELRCFHTGLSLGITVRSVGALRTLSLLPDAYVHLLGVEQLEGESTVSLKLQSTVTVVNFRMCLGVEELSIELDNGQDPEKSIPQLEYLTFWRLPKLSSVKIGVELLYIRMLCIVENNGLGDITWVLKLPQLEHLDLSFCSKLNSVLANAENGERRDASRVHCLSRLRILQLNHLPSLESICTFKLVCPCLEYIDVFGCPLLKELPFQFQPDNGGFARLKQIRGEEQWWNSLRWDGDATRNMLLPFYKVFDKNLETFEPALGTNPFVQASGSFFAHRKPMMRTAIQFSSYLSLLFGAQVASTN</sequence>
<organism evidence="8 9">
    <name type="scientific">Oryza sativa subsp. japonica</name>
    <name type="common">Rice</name>
    <dbReference type="NCBI Taxonomy" id="39947"/>
    <lineage>
        <taxon>Eukaryota</taxon>
        <taxon>Viridiplantae</taxon>
        <taxon>Streptophyta</taxon>
        <taxon>Embryophyta</taxon>
        <taxon>Tracheophyta</taxon>
        <taxon>Spermatophyta</taxon>
        <taxon>Magnoliopsida</taxon>
        <taxon>Liliopsida</taxon>
        <taxon>Poales</taxon>
        <taxon>Poaceae</taxon>
        <taxon>BOP clade</taxon>
        <taxon>Oryzoideae</taxon>
        <taxon>Oryzeae</taxon>
        <taxon>Oryzinae</taxon>
        <taxon>Oryza</taxon>
        <taxon>Oryza sativa</taxon>
    </lineage>
</organism>
<dbReference type="InterPro" id="IPR032675">
    <property type="entry name" value="LRR_dom_sf"/>
</dbReference>
<dbReference type="PRINTS" id="PR00364">
    <property type="entry name" value="DISEASERSIST"/>
</dbReference>
<evidence type="ECO:0000256" key="1">
    <source>
        <dbReference type="ARBA" id="ARBA00008894"/>
    </source>
</evidence>
<dbReference type="Gramene" id="Os09t0311600-01">
    <property type="protein sequence ID" value="Os09t0311600-01"/>
    <property type="gene ID" value="Os09g0311600"/>
</dbReference>
<evidence type="ECO:0000313" key="9">
    <source>
        <dbReference type="Proteomes" id="UP000000763"/>
    </source>
</evidence>
<dbReference type="KEGG" id="dosa:Os09g0311600"/>
<dbReference type="KEGG" id="osa:4346689"/>
<dbReference type="InterPro" id="IPR050905">
    <property type="entry name" value="Plant_NBS-LRR"/>
</dbReference>
<comment type="similarity">
    <text evidence="1">Belongs to the disease resistance NB-LRR family.</text>
</comment>
<evidence type="ECO:0000259" key="7">
    <source>
        <dbReference type="Pfam" id="PF23598"/>
    </source>
</evidence>
<dbReference type="GO" id="GO:0042742">
    <property type="term" value="P:defense response to bacterium"/>
    <property type="evidence" value="ECO:0007669"/>
    <property type="project" value="UniProtKB-ARBA"/>
</dbReference>
<feature type="domain" description="NB-ARC" evidence="6">
    <location>
        <begin position="177"/>
        <end position="343"/>
    </location>
</feature>
<dbReference type="OMA" id="RICIGTE"/>
<gene>
    <name evidence="8" type="ordered locus">Os09g0311600</name>
</gene>
<keyword evidence="5" id="KW-0067">ATP-binding</keyword>
<evidence type="ECO:0000259" key="6">
    <source>
        <dbReference type="Pfam" id="PF00931"/>
    </source>
</evidence>
<dbReference type="InterPro" id="IPR042197">
    <property type="entry name" value="Apaf_helical"/>
</dbReference>
<reference evidence="8 9" key="1">
    <citation type="journal article" date="2005" name="Nature">
        <title>The map-based sequence of the rice genome.</title>
        <authorList>
            <consortium name="International rice genome sequencing project (IRGSP)"/>
            <person name="Matsumoto T."/>
            <person name="Wu J."/>
            <person name="Kanamori H."/>
            <person name="Katayose Y."/>
            <person name="Fujisawa M."/>
            <person name="Namiki N."/>
            <person name="Mizuno H."/>
            <person name="Yamamoto K."/>
            <person name="Antonio B.A."/>
            <person name="Baba T."/>
            <person name="Sakata K."/>
            <person name="Nagamura Y."/>
            <person name="Aoki H."/>
            <person name="Arikawa K."/>
            <person name="Arita K."/>
            <person name="Bito T."/>
            <person name="Chiden Y."/>
            <person name="Fujitsuka N."/>
            <person name="Fukunaka R."/>
            <person name="Hamada M."/>
            <person name="Harada C."/>
            <person name="Hayashi A."/>
            <person name="Hijishita S."/>
            <person name="Honda M."/>
            <person name="Hosokawa S."/>
            <person name="Ichikawa Y."/>
            <person name="Idonuma A."/>
            <person name="Iijima M."/>
            <person name="Ikeda M."/>
            <person name="Ikeno M."/>
            <person name="Ito K."/>
            <person name="Ito S."/>
            <person name="Ito T."/>
            <person name="Ito Y."/>
            <person name="Ito Y."/>
            <person name="Iwabuchi A."/>
            <person name="Kamiya K."/>
            <person name="Karasawa W."/>
            <person name="Kurita K."/>
            <person name="Katagiri S."/>
            <person name="Kikuta A."/>
            <person name="Kobayashi H."/>
            <person name="Kobayashi N."/>
            <person name="Machita K."/>
            <person name="Maehara T."/>
            <person name="Masukawa M."/>
            <person name="Mizubayashi T."/>
            <person name="Mukai Y."/>
            <person name="Nagasaki H."/>
            <person name="Nagata Y."/>
            <person name="Naito S."/>
            <person name="Nakashima M."/>
            <person name="Nakama Y."/>
            <person name="Nakamichi Y."/>
            <person name="Nakamura M."/>
            <person name="Meguro A."/>
            <person name="Negishi M."/>
            <person name="Ohta I."/>
            <person name="Ohta T."/>
            <person name="Okamoto M."/>
            <person name="Ono N."/>
            <person name="Saji S."/>
            <person name="Sakaguchi M."/>
            <person name="Sakai K."/>
            <person name="Shibata M."/>
            <person name="Shimokawa T."/>
            <person name="Song J."/>
            <person name="Takazaki Y."/>
            <person name="Terasawa K."/>
            <person name="Tsugane M."/>
            <person name="Tsuji K."/>
            <person name="Ueda S."/>
            <person name="Waki K."/>
            <person name="Yamagata H."/>
            <person name="Yamamoto M."/>
            <person name="Yamamoto S."/>
            <person name="Yamane H."/>
            <person name="Yoshiki S."/>
            <person name="Yoshihara R."/>
            <person name="Yukawa K."/>
            <person name="Zhong H."/>
            <person name="Yano M."/>
            <person name="Yuan Q."/>
            <person name="Ouyang S."/>
            <person name="Liu J."/>
            <person name="Jones K.M."/>
            <person name="Gansberger K."/>
            <person name="Moffat K."/>
            <person name="Hill J."/>
            <person name="Bera J."/>
            <person name="Fadrosh D."/>
            <person name="Jin S."/>
            <person name="Johri S."/>
            <person name="Kim M."/>
            <person name="Overton L."/>
            <person name="Reardon M."/>
            <person name="Tsitrin T."/>
            <person name="Vuong H."/>
            <person name="Weaver B."/>
            <person name="Ciecko A."/>
            <person name="Tallon L."/>
            <person name="Jackson J."/>
            <person name="Pai G."/>
            <person name="Aken S.V."/>
            <person name="Utterback T."/>
            <person name="Reidmuller S."/>
            <person name="Feldblyum T."/>
            <person name="Hsiao J."/>
            <person name="Zismann V."/>
            <person name="Iobst S."/>
            <person name="de Vazeille A.R."/>
            <person name="Buell C.R."/>
            <person name="Ying K."/>
            <person name="Li Y."/>
            <person name="Lu T."/>
            <person name="Huang Y."/>
            <person name="Zhao Q."/>
            <person name="Feng Q."/>
            <person name="Zhang L."/>
            <person name="Zhu J."/>
            <person name="Weng Q."/>
            <person name="Mu J."/>
            <person name="Lu Y."/>
            <person name="Fan D."/>
            <person name="Liu Y."/>
            <person name="Guan J."/>
            <person name="Zhang Y."/>
            <person name="Yu S."/>
            <person name="Liu X."/>
            <person name="Zhang Y."/>
            <person name="Hong G."/>
            <person name="Han B."/>
            <person name="Choisne N."/>
            <person name="Demange N."/>
            <person name="Orjeda G."/>
            <person name="Samain S."/>
            <person name="Cattolico L."/>
            <person name="Pelletier E."/>
            <person name="Couloux A."/>
            <person name="Segurens B."/>
            <person name="Wincker P."/>
            <person name="D'Hont A."/>
            <person name="Scarpelli C."/>
            <person name="Weissenbach J."/>
            <person name="Salanoubat M."/>
            <person name="Quetier F."/>
            <person name="Yu Y."/>
            <person name="Kim H.R."/>
            <person name="Rambo T."/>
            <person name="Currie J."/>
            <person name="Collura K."/>
            <person name="Luo M."/>
            <person name="Yang T."/>
            <person name="Ammiraju J.S.S."/>
            <person name="Engler F."/>
            <person name="Soderlund C."/>
            <person name="Wing R.A."/>
            <person name="Palmer L.E."/>
            <person name="de la Bastide M."/>
            <person name="Spiegel L."/>
            <person name="Nascimento L."/>
            <person name="Zutavern T."/>
            <person name="O'Shaughnessy A."/>
            <person name="Dike S."/>
            <person name="Dedhia N."/>
            <person name="Preston R."/>
            <person name="Balija V."/>
            <person name="McCombie W.R."/>
            <person name="Chow T."/>
            <person name="Chen H."/>
            <person name="Chung M."/>
            <person name="Chen C."/>
            <person name="Shaw J."/>
            <person name="Wu H."/>
            <person name="Hsiao K."/>
            <person name="Chao Y."/>
            <person name="Chu M."/>
            <person name="Cheng C."/>
            <person name="Hour A."/>
            <person name="Lee P."/>
            <person name="Lin S."/>
            <person name="Lin Y."/>
            <person name="Liou J."/>
            <person name="Liu S."/>
            <person name="Hsing Y."/>
            <person name="Raghuvanshi S."/>
            <person name="Mohanty A."/>
            <person name="Bharti A.K."/>
            <person name="Gaur A."/>
            <person name="Gupta V."/>
            <person name="Kumar D."/>
            <person name="Ravi V."/>
            <person name="Vij S."/>
            <person name="Kapur A."/>
            <person name="Khurana P."/>
            <person name="Khurana P."/>
            <person name="Khurana J.P."/>
            <person name="Tyagi A.K."/>
            <person name="Gaikwad K."/>
            <person name="Singh A."/>
            <person name="Dalal V."/>
            <person name="Srivastava S."/>
            <person name="Dixit A."/>
            <person name="Pal A.K."/>
            <person name="Ghazi I.A."/>
            <person name="Yadav M."/>
            <person name="Pandit A."/>
            <person name="Bhargava A."/>
            <person name="Sureshbabu K."/>
            <person name="Batra K."/>
            <person name="Sharma T.R."/>
            <person name="Mohapatra T."/>
            <person name="Singh N.K."/>
            <person name="Messing J."/>
            <person name="Nelson A.B."/>
            <person name="Fuks G."/>
            <person name="Kavchok S."/>
            <person name="Keizer G."/>
            <person name="Linton E."/>
            <person name="Llaca V."/>
            <person name="Song R."/>
            <person name="Tanyolac B."/>
            <person name="Young S."/>
            <person name="Ho-Il K."/>
            <person name="Hahn J.H."/>
            <person name="Sangsakoo G."/>
            <person name="Vanavichit A."/>
            <person name="de Mattos Luiz.A.T."/>
            <person name="Zimmer P.D."/>
            <person name="Malone G."/>
            <person name="Dellagostin O."/>
            <person name="de Oliveira A.C."/>
            <person name="Bevan M."/>
            <person name="Bancroft I."/>
            <person name="Minx P."/>
            <person name="Cordum H."/>
            <person name="Wilson R."/>
            <person name="Cheng Z."/>
            <person name="Jin W."/>
            <person name="Jiang J."/>
            <person name="Leong S.A."/>
            <person name="Iwama H."/>
            <person name="Gojobori T."/>
            <person name="Itoh T."/>
            <person name="Niimura Y."/>
            <person name="Fujii Y."/>
            <person name="Habara T."/>
            <person name="Sakai H."/>
            <person name="Sato Y."/>
            <person name="Wilson G."/>
            <person name="Kumar K."/>
            <person name="McCouch S."/>
            <person name="Juretic N."/>
            <person name="Hoen D."/>
            <person name="Wright S."/>
            <person name="Bruskiewich R."/>
            <person name="Bureau T."/>
            <person name="Miyao A."/>
            <person name="Hirochika H."/>
            <person name="Nishikawa T."/>
            <person name="Kadowaki K."/>
            <person name="Sugiura M."/>
            <person name="Burr B."/>
            <person name="Sasaki T."/>
        </authorList>
    </citation>
    <scope>NUCLEOTIDE SEQUENCE [LARGE SCALE GENOMIC DNA]</scope>
    <source>
        <strain evidence="9">cv. Nipponbare</strain>
    </source>
</reference>
<dbReference type="Gene3D" id="3.80.10.10">
    <property type="entry name" value="Ribonuclease Inhibitor"/>
    <property type="match status" value="2"/>
</dbReference>
<dbReference type="SMART" id="SM00369">
    <property type="entry name" value="LRR_TYP"/>
    <property type="match status" value="4"/>
</dbReference>
<dbReference type="InterPro" id="IPR003591">
    <property type="entry name" value="Leu-rich_rpt_typical-subtyp"/>
</dbReference>
<evidence type="ECO:0000256" key="5">
    <source>
        <dbReference type="ARBA" id="ARBA00022840"/>
    </source>
</evidence>
<dbReference type="Gene3D" id="3.40.50.300">
    <property type="entry name" value="P-loop containing nucleotide triphosphate hydrolases"/>
    <property type="match status" value="1"/>
</dbReference>
<proteinExistence type="inferred from homology"/>
<dbReference type="Proteomes" id="UP000000763">
    <property type="component" value="Chromosome 9"/>
</dbReference>
<dbReference type="OrthoDB" id="1356450at2759"/>
<accession>A0A0P0XLI7</accession>
<dbReference type="FunFam" id="1.10.8.430:FF:000003">
    <property type="entry name" value="Probable disease resistance protein At5g66910"/>
    <property type="match status" value="1"/>
</dbReference>
<reference evidence="9" key="2">
    <citation type="journal article" date="2008" name="Nucleic Acids Res.">
        <title>The rice annotation project database (RAP-DB): 2008 update.</title>
        <authorList>
            <consortium name="The rice annotation project (RAP)"/>
        </authorList>
    </citation>
    <scope>GENOME REANNOTATION</scope>
    <source>
        <strain evidence="9">cv. Nipponbare</strain>
    </source>
</reference>
<dbReference type="SUPFAM" id="SSF52540">
    <property type="entry name" value="P-loop containing nucleoside triphosphate hydrolases"/>
    <property type="match status" value="1"/>
</dbReference>
<name>A0A0P0XLI7_ORYSJ</name>
<feature type="domain" description="Disease resistance R13L4/SHOC-2-like LRR" evidence="7">
    <location>
        <begin position="562"/>
        <end position="826"/>
    </location>
</feature>
<keyword evidence="5" id="KW-0547">Nucleotide-binding</keyword>
<keyword evidence="2" id="KW-0433">Leucine-rich repeat</keyword>
<dbReference type="Pfam" id="PF00931">
    <property type="entry name" value="NB-ARC"/>
    <property type="match status" value="1"/>
</dbReference>
<keyword evidence="4" id="KW-0611">Plant defense</keyword>
<dbReference type="GO" id="GO:0002758">
    <property type="term" value="P:innate immune response-activating signaling pathway"/>
    <property type="evidence" value="ECO:0007669"/>
    <property type="project" value="UniProtKB-ARBA"/>
</dbReference>
<evidence type="ECO:0000256" key="2">
    <source>
        <dbReference type="ARBA" id="ARBA00022614"/>
    </source>
</evidence>
<evidence type="ECO:0000256" key="4">
    <source>
        <dbReference type="ARBA" id="ARBA00022821"/>
    </source>
</evidence>
<dbReference type="FunFam" id="3.40.50.300:FF:001091">
    <property type="entry name" value="Probable disease resistance protein At1g61300"/>
    <property type="match status" value="1"/>
</dbReference>
<dbReference type="SMR" id="A0A0P0XLI7"/>
<evidence type="ECO:0000256" key="3">
    <source>
        <dbReference type="ARBA" id="ARBA00022737"/>
    </source>
</evidence>
<dbReference type="GO" id="GO:0043531">
    <property type="term" value="F:ADP binding"/>
    <property type="evidence" value="ECO:0007669"/>
    <property type="project" value="InterPro"/>
</dbReference>
<dbReference type="GO" id="GO:0009626">
    <property type="term" value="P:plant-type hypersensitive response"/>
    <property type="evidence" value="ECO:0007669"/>
    <property type="project" value="UniProtKB-ARBA"/>
</dbReference>
<dbReference type="InterPro" id="IPR027417">
    <property type="entry name" value="P-loop_NTPase"/>
</dbReference>
<keyword evidence="3" id="KW-0677">Repeat</keyword>
<dbReference type="Gene3D" id="1.10.8.430">
    <property type="entry name" value="Helical domain of apoptotic protease-activating factors"/>
    <property type="match status" value="1"/>
</dbReference>
<dbReference type="PANTHER" id="PTHR33463">
    <property type="entry name" value="NB-ARC DOMAIN-CONTAINING PROTEIN-RELATED"/>
    <property type="match status" value="1"/>
</dbReference>
<dbReference type="EMBL" id="AP008215">
    <property type="protein sequence ID" value="BAF24751.1"/>
    <property type="molecule type" value="Genomic_DNA"/>
</dbReference>
<dbReference type="FunFam" id="1.10.10.10:FF:000322">
    <property type="entry name" value="Probable disease resistance protein At1g63360"/>
    <property type="match status" value="1"/>
</dbReference>
<dbReference type="SUPFAM" id="SSF52058">
    <property type="entry name" value="L domain-like"/>
    <property type="match status" value="1"/>
</dbReference>
<dbReference type="InterPro" id="IPR002182">
    <property type="entry name" value="NB-ARC"/>
</dbReference>
<protein>
    <submittedName>
        <fullName evidence="8">Os09g0311600 protein</fullName>
    </submittedName>
</protein>
<dbReference type="Pfam" id="PF23598">
    <property type="entry name" value="LRR_14"/>
    <property type="match status" value="1"/>
</dbReference>